<dbReference type="AlphaFoldDB" id="Q7URT4"/>
<dbReference type="KEGG" id="rba:RB5462"/>
<proteinExistence type="predicted"/>
<dbReference type="Proteomes" id="UP000001025">
    <property type="component" value="Chromosome"/>
</dbReference>
<gene>
    <name evidence="1" type="ordered locus">RB5462</name>
</gene>
<accession>Q7URT4</accession>
<organism evidence="1 2">
    <name type="scientific">Rhodopirellula baltica (strain DSM 10527 / NCIMB 13988 / SH1)</name>
    <dbReference type="NCBI Taxonomy" id="243090"/>
    <lineage>
        <taxon>Bacteria</taxon>
        <taxon>Pseudomonadati</taxon>
        <taxon>Planctomycetota</taxon>
        <taxon>Planctomycetia</taxon>
        <taxon>Pirellulales</taxon>
        <taxon>Pirellulaceae</taxon>
        <taxon>Rhodopirellula</taxon>
    </lineage>
</organism>
<dbReference type="PATRIC" id="fig|243090.15.peg.2624"/>
<dbReference type="EMBL" id="BX294142">
    <property type="protein sequence ID" value="CAD74254.1"/>
    <property type="molecule type" value="Genomic_DNA"/>
</dbReference>
<reference evidence="1 2" key="1">
    <citation type="journal article" date="2003" name="Proc. Natl. Acad. Sci. U.S.A.">
        <title>Complete genome sequence of the marine planctomycete Pirellula sp. strain 1.</title>
        <authorList>
            <person name="Gloeckner F.O."/>
            <person name="Kube M."/>
            <person name="Bauer M."/>
            <person name="Teeling H."/>
            <person name="Lombardot T."/>
            <person name="Ludwig W."/>
            <person name="Gade D."/>
            <person name="Beck A."/>
            <person name="Borzym K."/>
            <person name="Heitmann K."/>
            <person name="Rabus R."/>
            <person name="Schlesner H."/>
            <person name="Amann R."/>
            <person name="Reinhardt R."/>
        </authorList>
    </citation>
    <scope>NUCLEOTIDE SEQUENCE [LARGE SCALE GENOMIC DNA]</scope>
    <source>
        <strain evidence="2">DSM 10527 / NCIMB 13988 / SH1</strain>
    </source>
</reference>
<dbReference type="EnsemblBacteria" id="CAD74254">
    <property type="protein sequence ID" value="CAD74254"/>
    <property type="gene ID" value="RB5462"/>
</dbReference>
<dbReference type="HOGENOM" id="CLU_2384186_0_0_0"/>
<evidence type="ECO:0000313" key="2">
    <source>
        <dbReference type="Proteomes" id="UP000001025"/>
    </source>
</evidence>
<dbReference type="STRING" id="243090.RB5462"/>
<protein>
    <submittedName>
        <fullName evidence="1">Uncharacterized protein</fullName>
    </submittedName>
</protein>
<evidence type="ECO:0000313" key="1">
    <source>
        <dbReference type="EMBL" id="CAD74254.1"/>
    </source>
</evidence>
<name>Q7URT4_RHOBA</name>
<dbReference type="InParanoid" id="Q7URT4"/>
<sequence length="94" mass="10406">MPFRFLGLRLLFVSCEGCMRQRGASSCSAEDARACGFLVTQYGVGDPVRFGRNQLLATLMKKGRNLVVCLNGPRVETEPRVNVRVIRALDSRSS</sequence>
<keyword evidence="2" id="KW-1185">Reference proteome</keyword>